<keyword evidence="1" id="KW-0175">Coiled coil</keyword>
<evidence type="ECO:0000313" key="2">
    <source>
        <dbReference type="EMBL" id="ATD06398.1"/>
    </source>
</evidence>
<proteinExistence type="predicted"/>
<dbReference type="Proteomes" id="UP000016521">
    <property type="component" value="Chromosome I"/>
</dbReference>
<protein>
    <recommendedName>
        <fullName evidence="4">Phage protein</fullName>
    </recommendedName>
</protein>
<keyword evidence="3" id="KW-1185">Reference proteome</keyword>
<reference evidence="2 3" key="1">
    <citation type="submission" date="2015-06" db="EMBL/GenBank/DDBJ databases">
        <authorList>
            <person name="Xie B.-B."/>
            <person name="Rong J.-C."/>
            <person name="Qin Q.-L."/>
            <person name="Zhang Y.-Z."/>
        </authorList>
    </citation>
    <scope>NUCLEOTIDE SEQUENCE [LARGE SCALE GENOMIC DNA]</scope>
    <source>
        <strain evidence="2 3">JCM 20779</strain>
    </source>
</reference>
<feature type="coiled-coil region" evidence="1">
    <location>
        <begin position="5"/>
        <end position="48"/>
    </location>
</feature>
<evidence type="ECO:0000313" key="3">
    <source>
        <dbReference type="Proteomes" id="UP000016521"/>
    </source>
</evidence>
<evidence type="ECO:0008006" key="4">
    <source>
        <dbReference type="Google" id="ProtNLM"/>
    </source>
</evidence>
<organism evidence="2 3">
    <name type="scientific">Pseudoalteromonas piscicida</name>
    <dbReference type="NCBI Taxonomy" id="43662"/>
    <lineage>
        <taxon>Bacteria</taxon>
        <taxon>Pseudomonadati</taxon>
        <taxon>Pseudomonadota</taxon>
        <taxon>Gammaproteobacteria</taxon>
        <taxon>Alteromonadales</taxon>
        <taxon>Pseudoalteromonadaceae</taxon>
        <taxon>Pseudoalteromonas</taxon>
    </lineage>
</organism>
<sequence>MKKIEDMTQAELDEYLEERAKERERYYREEATEEEKKVREEIREYVDRESKYLISGIYFEELSKDHLHNQSYKERLAKAEELNGCKFKEAK</sequence>
<name>A0ABN5CBZ4_PSEO7</name>
<dbReference type="RefSeq" id="WP_010379529.1">
    <property type="nucleotide sequence ID" value="NZ_CP011924.1"/>
</dbReference>
<evidence type="ECO:0000256" key="1">
    <source>
        <dbReference type="SAM" id="Coils"/>
    </source>
</evidence>
<accession>A0ABN5CBZ4</accession>
<gene>
    <name evidence="2" type="ORF">PPIS_a1245</name>
</gene>
<dbReference type="EMBL" id="CP011924">
    <property type="protein sequence ID" value="ATD06398.1"/>
    <property type="molecule type" value="Genomic_DNA"/>
</dbReference>